<proteinExistence type="predicted"/>
<dbReference type="InterPro" id="IPR015797">
    <property type="entry name" value="NUDIX_hydrolase-like_dom_sf"/>
</dbReference>
<dbReference type="Gene3D" id="3.90.79.10">
    <property type="entry name" value="Nucleoside Triphosphate Pyrophosphohydrolase"/>
    <property type="match status" value="1"/>
</dbReference>
<evidence type="ECO:0000313" key="1">
    <source>
        <dbReference type="EMBL" id="OBZ93910.1"/>
    </source>
</evidence>
<dbReference type="AlphaFoldDB" id="A0A1C7NY53"/>
<dbReference type="SUPFAM" id="SSF55811">
    <property type="entry name" value="Nudix"/>
    <property type="match status" value="1"/>
</dbReference>
<organism evidence="1 2">
    <name type="scientific">Pararhizobium polonicum</name>
    <dbReference type="NCBI Taxonomy" id="1612624"/>
    <lineage>
        <taxon>Bacteria</taxon>
        <taxon>Pseudomonadati</taxon>
        <taxon>Pseudomonadota</taxon>
        <taxon>Alphaproteobacteria</taxon>
        <taxon>Hyphomicrobiales</taxon>
        <taxon>Rhizobiaceae</taxon>
        <taxon>Rhizobium/Agrobacterium group</taxon>
        <taxon>Pararhizobium</taxon>
    </lineage>
</organism>
<comment type="caution">
    <text evidence="1">The sequence shown here is derived from an EMBL/GenBank/DDBJ whole genome shotgun (WGS) entry which is preliminary data.</text>
</comment>
<dbReference type="EMBL" id="LGLV01000012">
    <property type="protein sequence ID" value="OBZ93910.1"/>
    <property type="molecule type" value="Genomic_DNA"/>
</dbReference>
<reference evidence="1 2" key="1">
    <citation type="journal article" date="2016" name="Syst. Appl. Microbiol.">
        <title>Pararhizobium polonicum sp. nov. isolated from tumors on stone fruit rootstocks.</title>
        <authorList>
            <person name="Pulawska J."/>
            <person name="Kuzmanovic N."/>
            <person name="Willems A."/>
            <person name="Pothier J.F."/>
        </authorList>
    </citation>
    <scope>NUCLEOTIDE SEQUENCE [LARGE SCALE GENOMIC DNA]</scope>
    <source>
        <strain evidence="1 2">F5.1</strain>
    </source>
</reference>
<evidence type="ECO:0000313" key="2">
    <source>
        <dbReference type="Proteomes" id="UP000093111"/>
    </source>
</evidence>
<gene>
    <name evidence="1" type="ORF">ADU59_19665</name>
</gene>
<protein>
    <submittedName>
        <fullName evidence="1">DNA mismatch repair protein MutT</fullName>
    </submittedName>
</protein>
<keyword evidence="2" id="KW-1185">Reference proteome</keyword>
<dbReference type="CDD" id="cd02883">
    <property type="entry name" value="NUDIX_Hydrolase"/>
    <property type="match status" value="1"/>
</dbReference>
<accession>A0A1C7NY53</accession>
<sequence length="243" mass="26692">MLTSNISEWPAERAIFPVLHVDLRVVDALHPYALAERARIAANWDEEFAANPALYDNPMLLPRAVTISDGVISGETHVVPYSAFLLWRKTRPVTSAIHLFSLPVIVSSDGAVVAIRMGGHTSNPGRVYCAAGSLDPGDIRDGVCDLDGNMAREVMEETGLALADARSVSGFHALHDRGVITVFRVYHFAETAEQLIERIAAHIAVDPEPEIDEALAIRNADPGQHPYLPFMPLILEWVFAHMR</sequence>
<dbReference type="Proteomes" id="UP000093111">
    <property type="component" value="Unassembled WGS sequence"/>
</dbReference>
<dbReference type="STRING" id="1612624.ADU59_19665"/>
<dbReference type="PATRIC" id="fig|1612624.7.peg.5904"/>
<dbReference type="RefSeq" id="WP_068955843.1">
    <property type="nucleotide sequence ID" value="NZ_LGLV01000012.1"/>
</dbReference>
<dbReference type="OrthoDB" id="9806849at2"/>
<name>A0A1C7NY53_9HYPH</name>